<accession>A0ABD1YJ60</accession>
<evidence type="ECO:0000313" key="1">
    <source>
        <dbReference type="EMBL" id="KAL2630782.1"/>
    </source>
</evidence>
<dbReference type="Proteomes" id="UP001605036">
    <property type="component" value="Unassembled WGS sequence"/>
</dbReference>
<dbReference type="AlphaFoldDB" id="A0ABD1YJ60"/>
<proteinExistence type="predicted"/>
<sequence>MSKIYATCNRCHGVCNARDNLNVGVSQIRIISGRCANCELSHVLEDLFKTASVTEEAVHAHMTTDCDEMALELGQWRVVGALQMFKSSLKTTFNRRWK</sequence>
<name>A0ABD1YJ60_9MARC</name>
<evidence type="ECO:0000313" key="2">
    <source>
        <dbReference type="Proteomes" id="UP001605036"/>
    </source>
</evidence>
<organism evidence="1 2">
    <name type="scientific">Riccia fluitans</name>
    <dbReference type="NCBI Taxonomy" id="41844"/>
    <lineage>
        <taxon>Eukaryota</taxon>
        <taxon>Viridiplantae</taxon>
        <taxon>Streptophyta</taxon>
        <taxon>Embryophyta</taxon>
        <taxon>Marchantiophyta</taxon>
        <taxon>Marchantiopsida</taxon>
        <taxon>Marchantiidae</taxon>
        <taxon>Marchantiales</taxon>
        <taxon>Ricciaceae</taxon>
        <taxon>Riccia</taxon>
    </lineage>
</organism>
<keyword evidence="2" id="KW-1185">Reference proteome</keyword>
<dbReference type="EMBL" id="JBHFFA010000004">
    <property type="protein sequence ID" value="KAL2630782.1"/>
    <property type="molecule type" value="Genomic_DNA"/>
</dbReference>
<comment type="caution">
    <text evidence="1">The sequence shown here is derived from an EMBL/GenBank/DDBJ whole genome shotgun (WGS) entry which is preliminary data.</text>
</comment>
<protein>
    <submittedName>
        <fullName evidence="1">Uncharacterized protein</fullName>
    </submittedName>
</protein>
<reference evidence="1 2" key="1">
    <citation type="submission" date="2024-09" db="EMBL/GenBank/DDBJ databases">
        <title>Chromosome-scale assembly of Riccia fluitans.</title>
        <authorList>
            <person name="Paukszto L."/>
            <person name="Sawicki J."/>
            <person name="Karawczyk K."/>
            <person name="Piernik-Szablinska J."/>
            <person name="Szczecinska M."/>
            <person name="Mazdziarz M."/>
        </authorList>
    </citation>
    <scope>NUCLEOTIDE SEQUENCE [LARGE SCALE GENOMIC DNA]</scope>
    <source>
        <strain evidence="1">Rf_01</strain>
        <tissue evidence="1">Aerial parts of the thallus</tissue>
    </source>
</reference>
<gene>
    <name evidence="1" type="ORF">R1flu_015468</name>
</gene>